<accession>A0A238BM14</accession>
<reference evidence="4 5" key="1">
    <citation type="submission" date="2015-12" db="EMBL/GenBank/DDBJ databases">
        <title>Draft genome of the nematode, Onchocerca flexuosa.</title>
        <authorList>
            <person name="Mitreva M."/>
        </authorList>
    </citation>
    <scope>NUCLEOTIDE SEQUENCE [LARGE SCALE GENOMIC DNA]</scope>
    <source>
        <strain evidence="4">Red Deer</strain>
    </source>
</reference>
<name>A0A238BM14_9BILA</name>
<evidence type="ECO:0000313" key="4">
    <source>
        <dbReference type="EMBL" id="OZC06479.1"/>
    </source>
</evidence>
<feature type="domain" description="Putative zinc-finger" evidence="3">
    <location>
        <begin position="415"/>
        <end position="433"/>
    </location>
</feature>
<dbReference type="OrthoDB" id="5838988at2759"/>
<dbReference type="PANTHER" id="PTHR21563:SF3">
    <property type="entry name" value="ZINC FINGER C3H1 DOMAIN-CONTAINING PROTEIN"/>
    <property type="match status" value="1"/>
</dbReference>
<organism evidence="4 5">
    <name type="scientific">Onchocerca flexuosa</name>
    <dbReference type="NCBI Taxonomy" id="387005"/>
    <lineage>
        <taxon>Eukaryota</taxon>
        <taxon>Metazoa</taxon>
        <taxon>Ecdysozoa</taxon>
        <taxon>Nematoda</taxon>
        <taxon>Chromadorea</taxon>
        <taxon>Rhabditida</taxon>
        <taxon>Spirurina</taxon>
        <taxon>Spiruromorpha</taxon>
        <taxon>Filarioidea</taxon>
        <taxon>Onchocercidae</taxon>
        <taxon>Onchocerca</taxon>
    </lineage>
</organism>
<dbReference type="InterPro" id="IPR039278">
    <property type="entry name" value="Red1"/>
</dbReference>
<dbReference type="AlphaFoldDB" id="A0A238BM14"/>
<feature type="region of interest" description="Disordered" evidence="2">
    <location>
        <begin position="284"/>
        <end position="304"/>
    </location>
</feature>
<gene>
    <name evidence="4" type="ORF">X798_06532</name>
</gene>
<evidence type="ECO:0000256" key="1">
    <source>
        <dbReference type="SAM" id="Coils"/>
    </source>
</evidence>
<protein>
    <recommendedName>
        <fullName evidence="3">Putative zinc-finger domain-containing protein</fullName>
    </recommendedName>
</protein>
<evidence type="ECO:0000259" key="3">
    <source>
        <dbReference type="Pfam" id="PF10650"/>
    </source>
</evidence>
<keyword evidence="1" id="KW-0175">Coiled coil</keyword>
<dbReference type="GO" id="GO:0005634">
    <property type="term" value="C:nucleus"/>
    <property type="evidence" value="ECO:0007669"/>
    <property type="project" value="TreeGrafter"/>
</dbReference>
<feature type="coiled-coil region" evidence="1">
    <location>
        <begin position="185"/>
        <end position="214"/>
    </location>
</feature>
<dbReference type="PANTHER" id="PTHR21563">
    <property type="entry name" value="ZINC FINGER C3H1 DOMAIN-CONTAINING PROTEIN"/>
    <property type="match status" value="1"/>
</dbReference>
<feature type="region of interest" description="Disordered" evidence="2">
    <location>
        <begin position="1"/>
        <end position="46"/>
    </location>
</feature>
<sequence length="541" mass="62577">MQKKNNKKLISLKSSLEEGELSSANSEDQFDHDNNEGPNSSYRTEAHCSKKFTSVADRNWKSVHSRKDDSLSSGSDDGQVQDYRIKLPQKRKENFQEVIPKKLRWKSKDEFGDISGIEWKKIEDWERMIDAEKKMLKEIERKLRHRDDQKSITRRKRDSFLERANRCAHQLGILDAEMEVLRCDQEKAKGRLSYLERELDKAQYEKNYKNTERKTFEKKSKRMERLVREAKSMKNINKDVGNVCDSIQIMVRPENDAKVPGMIKTPVLEHSELLNPTIMMNYSDDRDNVSRSATSSSGSQHSPINILRDSDVIELSDSSDSMNGLVTAMRELEQEELEANFIAEAATTNSPIVDHENAQGEKRINRSVILSEKDVNELKNNPLIMFNGYRISPTYPYHLIAHRALSNKLDPLKPLCYYELLGRCADATCSMQHEEDYLLSDEELICSVLAYCPNLCPPKKMFCKHLVLLFFPAEYAREILKENEGKPVGEIIEDMLKSLPDNERRIRICEMATKCRQPSKLPTDDECIEYEVPQQSHQLSL</sequence>
<dbReference type="InterPro" id="IPR019607">
    <property type="entry name" value="Putative_zinc-finger_domain"/>
</dbReference>
<feature type="compositionally biased region" description="Polar residues" evidence="2">
    <location>
        <begin position="290"/>
        <end position="303"/>
    </location>
</feature>
<keyword evidence="5" id="KW-1185">Reference proteome</keyword>
<feature type="region of interest" description="Disordered" evidence="2">
    <location>
        <begin position="63"/>
        <end position="82"/>
    </location>
</feature>
<dbReference type="GO" id="GO:0000178">
    <property type="term" value="C:exosome (RNase complex)"/>
    <property type="evidence" value="ECO:0007669"/>
    <property type="project" value="TreeGrafter"/>
</dbReference>
<dbReference type="Pfam" id="PF10650">
    <property type="entry name" value="zf-C3H1"/>
    <property type="match status" value="1"/>
</dbReference>
<evidence type="ECO:0000313" key="5">
    <source>
        <dbReference type="Proteomes" id="UP000242913"/>
    </source>
</evidence>
<dbReference type="Proteomes" id="UP000242913">
    <property type="component" value="Unassembled WGS sequence"/>
</dbReference>
<dbReference type="EMBL" id="KZ270100">
    <property type="protein sequence ID" value="OZC06479.1"/>
    <property type="molecule type" value="Genomic_DNA"/>
</dbReference>
<evidence type="ECO:0000256" key="2">
    <source>
        <dbReference type="SAM" id="MobiDB-lite"/>
    </source>
</evidence>
<proteinExistence type="predicted"/>